<evidence type="ECO:0000313" key="15">
    <source>
        <dbReference type="EMBL" id="GGO82036.1"/>
    </source>
</evidence>
<dbReference type="PROSITE" id="PS52029">
    <property type="entry name" value="LD_TPASE"/>
    <property type="match status" value="1"/>
</dbReference>
<protein>
    <recommendedName>
        <fullName evidence="14">L,D-TPase catalytic domain-containing protein</fullName>
    </recommendedName>
</protein>
<keyword evidence="2" id="KW-1003">Cell membrane</keyword>
<evidence type="ECO:0000256" key="10">
    <source>
        <dbReference type="ARBA" id="ARBA00023315"/>
    </source>
</evidence>
<reference evidence="15" key="2">
    <citation type="submission" date="2020-09" db="EMBL/GenBank/DDBJ databases">
        <authorList>
            <person name="Sun Q."/>
            <person name="Zhou Y."/>
        </authorList>
    </citation>
    <scope>NUCLEOTIDE SEQUENCE</scope>
    <source>
        <strain evidence="15">CGMCC 4.7201</strain>
    </source>
</reference>
<dbReference type="Gene3D" id="2.40.440.10">
    <property type="entry name" value="L,D-transpeptidase catalytic domain-like"/>
    <property type="match status" value="1"/>
</dbReference>
<dbReference type="RefSeq" id="WP_189130032.1">
    <property type="nucleotide sequence ID" value="NZ_BMMS01000002.1"/>
</dbReference>
<keyword evidence="4" id="KW-0732">Signal</keyword>
<evidence type="ECO:0000256" key="3">
    <source>
        <dbReference type="ARBA" id="ARBA00022679"/>
    </source>
</evidence>
<keyword evidence="16" id="KW-1185">Reference proteome</keyword>
<dbReference type="FunFam" id="2.40.440.10:FF:000005">
    <property type="entry name" value="L,D-transpeptidase 2"/>
    <property type="match status" value="1"/>
</dbReference>
<comment type="caution">
    <text evidence="15">The sequence shown here is derived from an EMBL/GenBank/DDBJ whole genome shotgun (WGS) entry which is preliminary data.</text>
</comment>
<dbReference type="GO" id="GO:0018104">
    <property type="term" value="P:peptidoglycan-protein cross-linking"/>
    <property type="evidence" value="ECO:0007669"/>
    <property type="project" value="TreeGrafter"/>
</dbReference>
<dbReference type="Gene3D" id="2.60.40.3710">
    <property type="match status" value="1"/>
</dbReference>
<dbReference type="GO" id="GO:0071972">
    <property type="term" value="F:peptidoglycan L,D-transpeptidase activity"/>
    <property type="evidence" value="ECO:0007669"/>
    <property type="project" value="TreeGrafter"/>
</dbReference>
<proteinExistence type="predicted"/>
<dbReference type="Gene3D" id="2.60.40.3780">
    <property type="match status" value="1"/>
</dbReference>
<dbReference type="GO" id="GO:0071555">
    <property type="term" value="P:cell wall organization"/>
    <property type="evidence" value="ECO:0007669"/>
    <property type="project" value="UniProtKB-UniRule"/>
</dbReference>
<evidence type="ECO:0000256" key="8">
    <source>
        <dbReference type="ARBA" id="ARBA00023139"/>
    </source>
</evidence>
<dbReference type="SUPFAM" id="SSF141523">
    <property type="entry name" value="L,D-transpeptidase catalytic domain-like"/>
    <property type="match status" value="1"/>
</dbReference>
<feature type="domain" description="L,D-TPase catalytic" evidence="14">
    <location>
        <begin position="261"/>
        <end position="386"/>
    </location>
</feature>
<keyword evidence="7" id="KW-0472">Membrane</keyword>
<dbReference type="GO" id="GO:0005576">
    <property type="term" value="C:extracellular region"/>
    <property type="evidence" value="ECO:0007669"/>
    <property type="project" value="TreeGrafter"/>
</dbReference>
<dbReference type="EMBL" id="BMMS01000002">
    <property type="protein sequence ID" value="GGO82036.1"/>
    <property type="molecule type" value="Genomic_DNA"/>
</dbReference>
<evidence type="ECO:0000256" key="13">
    <source>
        <dbReference type="PROSITE-ProRule" id="PRU01373"/>
    </source>
</evidence>
<keyword evidence="11 13" id="KW-0961">Cell wall biogenesis/degradation</keyword>
<evidence type="ECO:0000256" key="9">
    <source>
        <dbReference type="ARBA" id="ARBA00023288"/>
    </source>
</evidence>
<dbReference type="PANTHER" id="PTHR30582">
    <property type="entry name" value="L,D-TRANSPEPTIDASE"/>
    <property type="match status" value="1"/>
</dbReference>
<dbReference type="GO" id="GO:0016746">
    <property type="term" value="F:acyltransferase activity"/>
    <property type="evidence" value="ECO:0007669"/>
    <property type="project" value="UniProtKB-KW"/>
</dbReference>
<dbReference type="CDD" id="cd16913">
    <property type="entry name" value="YkuD_like"/>
    <property type="match status" value="1"/>
</dbReference>
<dbReference type="PANTHER" id="PTHR30582:SF2">
    <property type="entry name" value="L,D-TRANSPEPTIDASE YCIB-RELATED"/>
    <property type="match status" value="1"/>
</dbReference>
<evidence type="ECO:0000256" key="11">
    <source>
        <dbReference type="ARBA" id="ARBA00023316"/>
    </source>
</evidence>
<gene>
    <name evidence="15" type="ORF">GCM10012280_07730</name>
</gene>
<evidence type="ECO:0000256" key="1">
    <source>
        <dbReference type="ARBA" id="ARBA00004752"/>
    </source>
</evidence>
<evidence type="ECO:0000259" key="14">
    <source>
        <dbReference type="PROSITE" id="PS52029"/>
    </source>
</evidence>
<keyword evidence="6 13" id="KW-0573">Peptidoglycan synthesis</keyword>
<evidence type="ECO:0000256" key="4">
    <source>
        <dbReference type="ARBA" id="ARBA00022729"/>
    </source>
</evidence>
<evidence type="ECO:0000256" key="6">
    <source>
        <dbReference type="ARBA" id="ARBA00022984"/>
    </source>
</evidence>
<reference evidence="15" key="1">
    <citation type="journal article" date="2014" name="Int. J. Syst. Evol. Microbiol.">
        <title>Complete genome sequence of Corynebacterium casei LMG S-19264T (=DSM 44701T), isolated from a smear-ripened cheese.</title>
        <authorList>
            <consortium name="US DOE Joint Genome Institute (JGI-PGF)"/>
            <person name="Walter F."/>
            <person name="Albersmeier A."/>
            <person name="Kalinowski J."/>
            <person name="Ruckert C."/>
        </authorList>
    </citation>
    <scope>NUCLEOTIDE SEQUENCE</scope>
    <source>
        <strain evidence="15">CGMCC 4.7201</strain>
    </source>
</reference>
<comment type="pathway">
    <text evidence="12">Glycan biosynthesis.</text>
</comment>
<dbReference type="AlphaFoldDB" id="A0A917ZFY6"/>
<keyword evidence="10" id="KW-0012">Acyltransferase</keyword>
<evidence type="ECO:0000256" key="12">
    <source>
        <dbReference type="ARBA" id="ARBA00060592"/>
    </source>
</evidence>
<dbReference type="Pfam" id="PF03734">
    <property type="entry name" value="YkuD"/>
    <property type="match status" value="1"/>
</dbReference>
<dbReference type="InterPro" id="IPR041280">
    <property type="entry name" value="Big_10"/>
</dbReference>
<keyword evidence="8" id="KW-0564">Palmitate</keyword>
<keyword evidence="9" id="KW-0449">Lipoprotein</keyword>
<evidence type="ECO:0000256" key="7">
    <source>
        <dbReference type="ARBA" id="ARBA00023136"/>
    </source>
</evidence>
<accession>A0A917ZFY6</accession>
<sequence length="444" mass="47700">MSDVPRLIARYNNREAQVSKSRILKPRRRWAACGIFLVAFLAAGLTACGDSSPLAAQPFNASGGLSISPGDGVTKADPNKPVTVTAKGRNSRITDVMVVDNAGRLVRGELADSGTSWHTSSPLAAGARYTVRVSTADSDGSPGRGSATFTTAASDKLLRATFGPDGKEYGVGQPVTAQLSHKVTDPAARALVERGLRVTSTPAAHGRWYWVDDQTLHYRPEEYWPAHATVTVESRLDGTRIQDGLYGGSSPALTFRTRDRIVALVDAAEHRMTVTRNGKEIRTIPVTTGKPGFDTRNGVKVVLEQEEQVRMTGTSIGIAAGSSESYDLDVRWATRVTWSGEFVHAAPWSVGSQGYANVSHGCTGMSTEAAEWFFKLAKPGDVVKVVNSEGSMMTPFDNGYGDWNLDWAKWRQGSALDKVAASQYGIDQADLPVAASARLRPQQS</sequence>
<feature type="active site" description="Nucleophile" evidence="13">
    <location>
        <position position="362"/>
    </location>
</feature>
<comment type="pathway">
    <text evidence="1 13">Cell wall biogenesis; peptidoglycan biosynthesis.</text>
</comment>
<dbReference type="InterPro" id="IPR038063">
    <property type="entry name" value="Transpep_catalytic_dom"/>
</dbReference>
<evidence type="ECO:0000256" key="5">
    <source>
        <dbReference type="ARBA" id="ARBA00022960"/>
    </source>
</evidence>
<feature type="active site" description="Proton donor/acceptor" evidence="13">
    <location>
        <position position="344"/>
    </location>
</feature>
<name>A0A917ZFY6_9ACTN</name>
<evidence type="ECO:0000256" key="2">
    <source>
        <dbReference type="ARBA" id="ARBA00022475"/>
    </source>
</evidence>
<dbReference type="Pfam" id="PF17964">
    <property type="entry name" value="Big_10"/>
    <property type="match status" value="1"/>
</dbReference>
<dbReference type="InterPro" id="IPR050979">
    <property type="entry name" value="LD-transpeptidase"/>
</dbReference>
<dbReference type="InterPro" id="IPR005490">
    <property type="entry name" value="LD_TPept_cat_dom"/>
</dbReference>
<organism evidence="15 16">
    <name type="scientific">Wenjunlia tyrosinilytica</name>
    <dbReference type="NCBI Taxonomy" id="1544741"/>
    <lineage>
        <taxon>Bacteria</taxon>
        <taxon>Bacillati</taxon>
        <taxon>Actinomycetota</taxon>
        <taxon>Actinomycetes</taxon>
        <taxon>Kitasatosporales</taxon>
        <taxon>Streptomycetaceae</taxon>
        <taxon>Wenjunlia</taxon>
    </lineage>
</organism>
<keyword evidence="5 13" id="KW-0133">Cell shape</keyword>
<keyword evidence="3" id="KW-0808">Transferase</keyword>
<evidence type="ECO:0000313" key="16">
    <source>
        <dbReference type="Proteomes" id="UP000641932"/>
    </source>
</evidence>
<dbReference type="Proteomes" id="UP000641932">
    <property type="component" value="Unassembled WGS sequence"/>
</dbReference>
<dbReference type="GO" id="GO:0008360">
    <property type="term" value="P:regulation of cell shape"/>
    <property type="evidence" value="ECO:0007669"/>
    <property type="project" value="UniProtKB-UniRule"/>
</dbReference>